<dbReference type="GO" id="GO:0016787">
    <property type="term" value="F:hydrolase activity"/>
    <property type="evidence" value="ECO:0007669"/>
    <property type="project" value="UniProtKB-KW"/>
</dbReference>
<dbReference type="InterPro" id="IPR017853">
    <property type="entry name" value="GH"/>
</dbReference>
<evidence type="ECO:0000259" key="2">
    <source>
        <dbReference type="Pfam" id="PF02638"/>
    </source>
</evidence>
<accession>A0A3N6P0W0</accession>
<reference evidence="3 4" key="1">
    <citation type="journal article" date="2018" name="ACS Chem. Biol.">
        <title>Ketoreductase domain dysfunction expands chemodiversity: malyngamide biosynthesis in the cyanobacterium Okeania hirsuta.</title>
        <authorList>
            <person name="Moss N.A."/>
            <person name="Leao T."/>
            <person name="Rankin M."/>
            <person name="McCullough T.M."/>
            <person name="Qu P."/>
            <person name="Korobeynikov A."/>
            <person name="Smith J.L."/>
            <person name="Gerwick L."/>
            <person name="Gerwick W.H."/>
        </authorList>
    </citation>
    <scope>NUCLEOTIDE SEQUENCE [LARGE SCALE GENOMIC DNA]</scope>
    <source>
        <strain evidence="3 4">PAB10Feb10-1</strain>
    </source>
</reference>
<dbReference type="EMBL" id="RCBY01000306">
    <property type="protein sequence ID" value="RQH25143.1"/>
    <property type="molecule type" value="Genomic_DNA"/>
</dbReference>
<proteinExistence type="predicted"/>
<keyword evidence="1" id="KW-0732">Signal</keyword>
<dbReference type="Pfam" id="PF02638">
    <property type="entry name" value="GHL10"/>
    <property type="match status" value="2"/>
</dbReference>
<comment type="caution">
    <text evidence="3">The sequence shown here is derived from an EMBL/GenBank/DDBJ whole genome shotgun (WGS) entry which is preliminary data.</text>
</comment>
<dbReference type="Gene3D" id="3.20.20.80">
    <property type="entry name" value="Glycosidases"/>
    <property type="match status" value="1"/>
</dbReference>
<dbReference type="SUPFAM" id="SSF51445">
    <property type="entry name" value="(Trans)glycosidases"/>
    <property type="match status" value="1"/>
</dbReference>
<feature type="domain" description="Glycosyl hydrolase-like 10" evidence="2">
    <location>
        <begin position="49"/>
        <end position="171"/>
    </location>
</feature>
<gene>
    <name evidence="3" type="ORF">D5R40_29330</name>
</gene>
<dbReference type="Proteomes" id="UP000269154">
    <property type="component" value="Unassembled WGS sequence"/>
</dbReference>
<keyword evidence="4" id="KW-1185">Reference proteome</keyword>
<dbReference type="PANTHER" id="PTHR43405:SF1">
    <property type="entry name" value="GLYCOSYL HYDROLASE DIGH"/>
    <property type="match status" value="1"/>
</dbReference>
<keyword evidence="3" id="KW-0378">Hydrolase</keyword>
<dbReference type="InterPro" id="IPR003790">
    <property type="entry name" value="GHL10"/>
</dbReference>
<protein>
    <submittedName>
        <fullName evidence="3">Glycoside hydrolase family 10 protein</fullName>
    </submittedName>
</protein>
<dbReference type="InterPro" id="IPR052177">
    <property type="entry name" value="Divisome_Glycosyl_Hydrolase"/>
</dbReference>
<evidence type="ECO:0000313" key="4">
    <source>
        <dbReference type="Proteomes" id="UP000269154"/>
    </source>
</evidence>
<dbReference type="AlphaFoldDB" id="A0A3N6P0W0"/>
<sequence>MMNNINYKFKQLKIWLGIGVAIAFLSIFLCAIVSSPKLVTAKVIPEKKEVRGVWITNVSSTVLFAPWGINRALRQLSQLNFNTVYPVTWNRGNTFYPSEVAQKVTGQPQDPTLATFRLGGDVLREIFTQSHRQGLRVIPWFEYGFMAPINSLLVKRHPHWVTTSLDKNRNFSEDIFELELKDLLPEPDEQSLLTTLKQSLSINNVWLNPIHPQVQKFFIDLVLEVVKKYDVDGIQIDDRFAMPVQLGYDPITVRLYREQHQGKMPPEDFTDPEWMQWRANQITALMERLYKAVKAVKPNCIVSLSSNPDDFAYKLYLQDWPTWIKRGIVDEFVLQVYRDNLPSFLAELEQPEVKLAKSKIPFSIGILTGTMKTSMKIEQIQQQVKAVRDRHFAGVSFFYWETLWGYLTPNSPQERRTGFKKMFPTSVSRPKL</sequence>
<dbReference type="OrthoDB" id="580981at2"/>
<evidence type="ECO:0000256" key="1">
    <source>
        <dbReference type="ARBA" id="ARBA00022729"/>
    </source>
</evidence>
<dbReference type="PANTHER" id="PTHR43405">
    <property type="entry name" value="GLYCOSYL HYDROLASE DIGH"/>
    <property type="match status" value="1"/>
</dbReference>
<feature type="domain" description="Glycosyl hydrolase-like 10" evidence="2">
    <location>
        <begin position="197"/>
        <end position="378"/>
    </location>
</feature>
<evidence type="ECO:0000313" key="3">
    <source>
        <dbReference type="EMBL" id="RQH25143.1"/>
    </source>
</evidence>
<name>A0A3N6P0W0_9CYAN</name>
<organism evidence="3 4">
    <name type="scientific">Okeania hirsuta</name>
    <dbReference type="NCBI Taxonomy" id="1458930"/>
    <lineage>
        <taxon>Bacteria</taxon>
        <taxon>Bacillati</taxon>
        <taxon>Cyanobacteriota</taxon>
        <taxon>Cyanophyceae</taxon>
        <taxon>Oscillatoriophycideae</taxon>
        <taxon>Oscillatoriales</taxon>
        <taxon>Microcoleaceae</taxon>
        <taxon>Okeania</taxon>
    </lineage>
</organism>